<dbReference type="GO" id="GO:0004672">
    <property type="term" value="F:protein kinase activity"/>
    <property type="evidence" value="ECO:0007669"/>
    <property type="project" value="UniProtKB-ARBA"/>
</dbReference>
<dbReference type="InterPro" id="IPR036641">
    <property type="entry name" value="HPT_dom_sf"/>
</dbReference>
<dbReference type="RefSeq" id="WP_078422911.1">
    <property type="nucleotide sequence ID" value="NZ_CP017018.1"/>
</dbReference>
<dbReference type="GeneID" id="56565998"/>
<sequence length="134" mass="15430">MGILKNLEIDYSFEIVEEFLSHYSIMCDISEPIVIGLGNKTKYNENIKELFRIYHNIKSAAGYMHLEPIINLATLAEEICAEAREIEGPANDKFIDWLLLVGDQFIKYKSDLENDSEYFSILEPLIINIPVKLD</sequence>
<protein>
    <submittedName>
        <fullName evidence="1">Uncharacterized protein</fullName>
    </submittedName>
</protein>
<dbReference type="SUPFAM" id="SSF47226">
    <property type="entry name" value="Histidine-containing phosphotransfer domain, HPT domain"/>
    <property type="match status" value="1"/>
</dbReference>
<dbReference type="Gene3D" id="1.20.120.160">
    <property type="entry name" value="HPT domain"/>
    <property type="match status" value="1"/>
</dbReference>
<dbReference type="Pfam" id="PF01627">
    <property type="entry name" value="Hpt"/>
    <property type="match status" value="1"/>
</dbReference>
<reference evidence="2" key="1">
    <citation type="submission" date="2016-09" db="EMBL/GenBank/DDBJ databases">
        <title>Comparative genomics of the Campylobacter concisus group.</title>
        <authorList>
            <person name="Miller W.G."/>
            <person name="Yee E."/>
            <person name="Chapman M.H."/>
            <person name="Huynh S."/>
            <person name="Bono J.L."/>
            <person name="On S.L.W."/>
            <person name="StLeger J."/>
            <person name="Foster G."/>
            <person name="Parker C.T."/>
        </authorList>
    </citation>
    <scope>NUCLEOTIDE SEQUENCE [LARGE SCALE GENOMIC DNA]</scope>
    <source>
        <strain evidence="2">RM18021</strain>
    </source>
</reference>
<dbReference type="InterPro" id="IPR008207">
    <property type="entry name" value="Sig_transdc_His_kin_Hpt_dom"/>
</dbReference>
<accession>A0A1S6U6A0</accession>
<dbReference type="KEGG" id="cpin:CPIN18020_0359"/>
<organism evidence="1 2">
    <name type="scientific">Campylobacter pinnipediorum subsp. caledonicus</name>
    <dbReference type="NCBI Taxonomy" id="1874362"/>
    <lineage>
        <taxon>Bacteria</taxon>
        <taxon>Pseudomonadati</taxon>
        <taxon>Campylobacterota</taxon>
        <taxon>Epsilonproteobacteria</taxon>
        <taxon>Campylobacterales</taxon>
        <taxon>Campylobacteraceae</taxon>
        <taxon>Campylobacter</taxon>
    </lineage>
</organism>
<dbReference type="EMBL" id="CP017258">
    <property type="protein sequence ID" value="AQW87205.1"/>
    <property type="molecule type" value="Genomic_DNA"/>
</dbReference>
<evidence type="ECO:0000313" key="1">
    <source>
        <dbReference type="EMBL" id="AQW87205.1"/>
    </source>
</evidence>
<proteinExistence type="predicted"/>
<dbReference type="GO" id="GO:0000160">
    <property type="term" value="P:phosphorelay signal transduction system"/>
    <property type="evidence" value="ECO:0007669"/>
    <property type="project" value="InterPro"/>
</dbReference>
<evidence type="ECO:0000313" key="2">
    <source>
        <dbReference type="Proteomes" id="UP000190868"/>
    </source>
</evidence>
<name>A0A1S6U6A0_9BACT</name>
<dbReference type="AlphaFoldDB" id="A0A1S6U6A0"/>
<dbReference type="Proteomes" id="UP000190868">
    <property type="component" value="Chromosome"/>
</dbReference>
<keyword evidence="2" id="KW-1185">Reference proteome</keyword>
<gene>
    <name evidence="1" type="ORF">CPIN18021_0361</name>
</gene>